<dbReference type="GO" id="GO:0008233">
    <property type="term" value="F:peptidase activity"/>
    <property type="evidence" value="ECO:0007669"/>
    <property type="project" value="UniProtKB-KW"/>
</dbReference>
<keyword evidence="3" id="KW-0378">Hydrolase</keyword>
<dbReference type="GO" id="GO:0006508">
    <property type="term" value="P:proteolysis"/>
    <property type="evidence" value="ECO:0007669"/>
    <property type="project" value="UniProtKB-KW"/>
</dbReference>
<evidence type="ECO:0000313" key="3">
    <source>
        <dbReference type="EMBL" id="MBD1601788.1"/>
    </source>
</evidence>
<feature type="signal peptide" evidence="1">
    <location>
        <begin position="1"/>
        <end position="23"/>
    </location>
</feature>
<dbReference type="RefSeq" id="WP_190425719.1">
    <property type="nucleotide sequence ID" value="NZ_JAAOCA010000041.1"/>
</dbReference>
<dbReference type="Proteomes" id="UP000805841">
    <property type="component" value="Unassembled WGS sequence"/>
</dbReference>
<comment type="caution">
    <text evidence="3">The sequence shown here is derived from an EMBL/GenBank/DDBJ whole genome shotgun (WGS) entry which is preliminary data.</text>
</comment>
<dbReference type="Gene3D" id="2.40.70.10">
    <property type="entry name" value="Acid Proteases"/>
    <property type="match status" value="1"/>
</dbReference>
<dbReference type="SUPFAM" id="SSF50630">
    <property type="entry name" value="Acid proteases"/>
    <property type="match status" value="1"/>
</dbReference>
<reference evidence="3 4" key="1">
    <citation type="journal article" date="2020" name="Insects">
        <title>Bacteria Belonging to Pseudomonas typographi sp. nov. from the Bark Beetle Ips typographus Have Genomic Potential to Aid in the Host Ecology.</title>
        <authorList>
            <person name="Peral-Aranega E."/>
            <person name="Saati-Santamaria Z."/>
            <person name="Kolarik M."/>
            <person name="Rivas R."/>
            <person name="Garcia-Fraile P."/>
        </authorList>
    </citation>
    <scope>NUCLEOTIDE SEQUENCE [LARGE SCALE GENOMIC DNA]</scope>
    <source>
        <strain evidence="3 4">CA3A</strain>
    </source>
</reference>
<feature type="chain" id="PRO_5047013201" evidence="1">
    <location>
        <begin position="24"/>
        <end position="175"/>
    </location>
</feature>
<sequence length="175" mass="18682">MHTLNKLIIGTSFALMLPQLALAAAPNQVFGWEEEAVLLPEQAAVKVELDTSAQTSYLAAANIEPFDKGGEKWVRFTVQAPKGLAGALADIPFERKILRTEKGKGLAGGHRQVVNVALCIGTQVYQEDLALKGPGKKDYTVVLGRSTLQHLGAVDVTRTNTAKPECDASATKQTG</sequence>
<dbReference type="PANTHER" id="PTHR38037">
    <property type="entry name" value="ZN_PROTEASE DOMAIN-CONTAINING PROTEIN"/>
    <property type="match status" value="1"/>
</dbReference>
<evidence type="ECO:0000313" key="4">
    <source>
        <dbReference type="Proteomes" id="UP000805841"/>
    </source>
</evidence>
<evidence type="ECO:0000256" key="1">
    <source>
        <dbReference type="SAM" id="SignalP"/>
    </source>
</evidence>
<keyword evidence="1" id="KW-0732">Signal</keyword>
<accession>A0ABR7Z8U5</accession>
<organism evidence="3 4">
    <name type="scientific">Pseudomonas typographi</name>
    <dbReference type="NCBI Taxonomy" id="2715964"/>
    <lineage>
        <taxon>Bacteria</taxon>
        <taxon>Pseudomonadati</taxon>
        <taxon>Pseudomonadota</taxon>
        <taxon>Gammaproteobacteria</taxon>
        <taxon>Pseudomonadales</taxon>
        <taxon>Pseudomonadaceae</taxon>
        <taxon>Pseudomonas</taxon>
    </lineage>
</organism>
<keyword evidence="3" id="KW-0645">Protease</keyword>
<keyword evidence="4" id="KW-1185">Reference proteome</keyword>
<dbReference type="EMBL" id="JAAOCA010000041">
    <property type="protein sequence ID" value="MBD1601788.1"/>
    <property type="molecule type" value="Genomic_DNA"/>
</dbReference>
<dbReference type="InterPro" id="IPR008503">
    <property type="entry name" value="Asp_endopeptidase"/>
</dbReference>
<dbReference type="PANTHER" id="PTHR38037:SF2">
    <property type="entry name" value="ATP-DEPENDENT ZINC PROTEASE DOMAIN-CONTAINING PROTEIN-RELATED"/>
    <property type="match status" value="1"/>
</dbReference>
<name>A0ABR7Z8U5_9PSED</name>
<gene>
    <name evidence="3" type="ORF">HAQ05_24215</name>
</gene>
<dbReference type="InterPro" id="IPR021109">
    <property type="entry name" value="Peptidase_aspartic_dom_sf"/>
</dbReference>
<evidence type="ECO:0000259" key="2">
    <source>
        <dbReference type="Pfam" id="PF05618"/>
    </source>
</evidence>
<feature type="domain" description="Retropepsin-like aspartic endopeptidase" evidence="2">
    <location>
        <begin position="29"/>
        <end position="164"/>
    </location>
</feature>
<protein>
    <submittedName>
        <fullName evidence="3">ATP-dependent zinc protease</fullName>
    </submittedName>
</protein>
<proteinExistence type="predicted"/>
<dbReference type="Pfam" id="PF05618">
    <property type="entry name" value="Zn_protease"/>
    <property type="match status" value="1"/>
</dbReference>